<dbReference type="HOGENOM" id="CLU_346870_0_0_1"/>
<feature type="transmembrane region" description="Helical" evidence="6">
    <location>
        <begin position="181"/>
        <end position="202"/>
    </location>
</feature>
<dbReference type="Proteomes" id="UP000002668">
    <property type="component" value="Genome"/>
</dbReference>
<evidence type="ECO:0000256" key="1">
    <source>
        <dbReference type="ARBA" id="ARBA00004141"/>
    </source>
</evidence>
<evidence type="ECO:0000256" key="6">
    <source>
        <dbReference type="SAM" id="Phobius"/>
    </source>
</evidence>
<keyword evidence="2 6" id="KW-0812">Transmembrane</keyword>
<evidence type="ECO:0000256" key="2">
    <source>
        <dbReference type="ARBA" id="ARBA00022692"/>
    </source>
</evidence>
<evidence type="ECO:0000313" key="9">
    <source>
        <dbReference type="Proteomes" id="UP000002668"/>
    </source>
</evidence>
<proteinExistence type="inferred from homology"/>
<feature type="transmembrane region" description="Helical" evidence="6">
    <location>
        <begin position="128"/>
        <end position="149"/>
    </location>
</feature>
<dbReference type="PANTHER" id="PTHR33048">
    <property type="entry name" value="PTH11-LIKE INTEGRAL MEMBRANE PROTEIN (AFU_ORTHOLOGUE AFUA_5G11245)"/>
    <property type="match status" value="1"/>
</dbReference>
<keyword evidence="4 6" id="KW-0472">Membrane</keyword>
<feature type="domain" description="Rhodopsin" evidence="7">
    <location>
        <begin position="125"/>
        <end position="279"/>
    </location>
</feature>
<dbReference type="EMBL" id="FP929139">
    <property type="protein sequence ID" value="CBY01463.1"/>
    <property type="molecule type" value="Genomic_DNA"/>
</dbReference>
<dbReference type="Pfam" id="PF20684">
    <property type="entry name" value="Fung_rhodopsin"/>
    <property type="match status" value="1"/>
</dbReference>
<dbReference type="OMA" id="PTFLYWN"/>
<evidence type="ECO:0000259" key="7">
    <source>
        <dbReference type="Pfam" id="PF20684"/>
    </source>
</evidence>
<dbReference type="STRING" id="985895.E5AE24"/>
<dbReference type="eggNOG" id="ENOG502SNAH">
    <property type="taxonomic scope" value="Eukaryota"/>
</dbReference>
<keyword evidence="3 6" id="KW-1133">Transmembrane helix</keyword>
<accession>E5AE24</accession>
<sequence length="827" mass="91172">MPGGIHPPIEVVLAWPEPNYINPAVRPNTVTILACILGPTTVAMVLARLWVRIIIQRHPGWDDWIVLAATVSQSSPSNQEPTADFARSPPLPLPFFIHAVSVEMGFKKHIWDLNPIGQSTRMVTARKVTWLCIGFIAAYTVALTLAPILGCQPISAFWNQLDMEKVLRGYKFHCFDEGADVFAASVISSAQDLLTAVLPTFLYWNLRIPIRQKIALLGIFAIGYASVAIGAVRAYYSWRIFYETYDVTWWTWDLMLTCLLELHLGAFCANAPALKVFFKHFFHDKLDSTSYPRTPAPSGGHAHSLLTNSRSISTFSTVFSILSTFLSKSAISPTSDGYISEPHHRVFIDTHGGVQVHRDFQVVHSPLSTAYEIRHESMAATDLAYDRYYEEIELGRYTTGHNSMASSMLSTDLMEGNDLEALPPISRSPNTTMLPNSSLPCNADPQSSIIKALPSTLPSVLIEKCKYMSGDIDVCRRGDDFTILQGTRSCLGSTTHDDDSGKSLPRSLNPLEASLIFKRKPKIMKKLFVPSPKEEGACSDSDLGLAFITGIYLQTDLMGDVDEPLSMTTPKVSPPVLISSTEIQQNTRLAKSRRNLCNQAFSRHKDPDPVKWNPKTLRFPNRQLLYEILTPESVFAVVYEEDETEITRRNNLSGGITDEETANGGETVEGTSGTRRKVIACAAAIPWSGGWSKEGAGKETGWEIKTTLAALESHLMDVERSKLHAEGVEGERGHVDLWILAAECINGTTGTEQSGRPCHSLVGSSSRQLQPALVPIVRAPPSGTHFGFGHCYQLEILRPALQVSTQIPLQVCLIVPVEASLYNVAYG</sequence>
<protein>
    <recommendedName>
        <fullName evidence="7">Rhodopsin domain-containing protein</fullName>
    </recommendedName>
</protein>
<dbReference type="PANTHER" id="PTHR33048:SF129">
    <property type="entry name" value="INTEGRAL MEMBRANE PROTEIN-RELATED"/>
    <property type="match status" value="1"/>
</dbReference>
<comment type="similarity">
    <text evidence="5">Belongs to the SAT4 family.</text>
</comment>
<dbReference type="AlphaFoldDB" id="E5AE24"/>
<gene>
    <name evidence="8" type="ORF">LEMA_P002500.1</name>
</gene>
<dbReference type="OrthoDB" id="5429740at2759"/>
<keyword evidence="9" id="KW-1185">Reference proteome</keyword>
<name>E5AE24_LEPMJ</name>
<comment type="subcellular location">
    <subcellularLocation>
        <location evidence="1">Membrane</location>
        <topology evidence="1">Multi-pass membrane protein</topology>
    </subcellularLocation>
</comment>
<evidence type="ECO:0000256" key="3">
    <source>
        <dbReference type="ARBA" id="ARBA00022989"/>
    </source>
</evidence>
<feature type="transmembrane region" description="Helical" evidence="6">
    <location>
        <begin position="30"/>
        <end position="51"/>
    </location>
</feature>
<evidence type="ECO:0000313" key="8">
    <source>
        <dbReference type="EMBL" id="CBY01463.1"/>
    </source>
</evidence>
<dbReference type="InterPro" id="IPR049326">
    <property type="entry name" value="Rhodopsin_dom_fungi"/>
</dbReference>
<dbReference type="VEuPathDB" id="FungiDB:LEMA_P002500.1"/>
<evidence type="ECO:0000256" key="4">
    <source>
        <dbReference type="ARBA" id="ARBA00023136"/>
    </source>
</evidence>
<dbReference type="InParanoid" id="E5AE24"/>
<feature type="transmembrane region" description="Helical" evidence="6">
    <location>
        <begin position="214"/>
        <end position="234"/>
    </location>
</feature>
<dbReference type="InterPro" id="IPR052337">
    <property type="entry name" value="SAT4-like"/>
</dbReference>
<evidence type="ECO:0000256" key="5">
    <source>
        <dbReference type="ARBA" id="ARBA00038359"/>
    </source>
</evidence>
<organism evidence="8 9">
    <name type="scientific">Leptosphaeria maculans (strain JN3 / isolate v23.1.3 / race Av1-4-5-6-7-8)</name>
    <name type="common">Blackleg fungus</name>
    <name type="synonym">Phoma lingam</name>
    <dbReference type="NCBI Taxonomy" id="985895"/>
    <lineage>
        <taxon>Eukaryota</taxon>
        <taxon>Fungi</taxon>
        <taxon>Dikarya</taxon>
        <taxon>Ascomycota</taxon>
        <taxon>Pezizomycotina</taxon>
        <taxon>Dothideomycetes</taxon>
        <taxon>Pleosporomycetidae</taxon>
        <taxon>Pleosporales</taxon>
        <taxon>Pleosporineae</taxon>
        <taxon>Leptosphaeriaceae</taxon>
        <taxon>Plenodomus</taxon>
        <taxon>Plenodomus lingam/Leptosphaeria maculans species complex</taxon>
    </lineage>
</organism>
<reference evidence="9" key="1">
    <citation type="journal article" date="2011" name="Nat. Commun.">
        <title>Effector diversification within compartments of the Leptosphaeria maculans genome affected by Repeat-Induced Point mutations.</title>
        <authorList>
            <person name="Rouxel T."/>
            <person name="Grandaubert J."/>
            <person name="Hane J.K."/>
            <person name="Hoede C."/>
            <person name="van de Wouw A.P."/>
            <person name="Couloux A."/>
            <person name="Dominguez V."/>
            <person name="Anthouard V."/>
            <person name="Bally P."/>
            <person name="Bourras S."/>
            <person name="Cozijnsen A.J."/>
            <person name="Ciuffetti L.M."/>
            <person name="Degrave A."/>
            <person name="Dilmaghani A."/>
            <person name="Duret L."/>
            <person name="Fudal I."/>
            <person name="Goodwin S.B."/>
            <person name="Gout L."/>
            <person name="Glaser N."/>
            <person name="Linglin J."/>
            <person name="Kema G.H.J."/>
            <person name="Lapalu N."/>
            <person name="Lawrence C.B."/>
            <person name="May K."/>
            <person name="Meyer M."/>
            <person name="Ollivier B."/>
            <person name="Poulain J."/>
            <person name="Schoch C.L."/>
            <person name="Simon A."/>
            <person name="Spatafora J.W."/>
            <person name="Stachowiak A."/>
            <person name="Turgeon B.G."/>
            <person name="Tyler B.M."/>
            <person name="Vincent D."/>
            <person name="Weissenbach J."/>
            <person name="Amselem J."/>
            <person name="Quesneville H."/>
            <person name="Oliver R.P."/>
            <person name="Wincker P."/>
            <person name="Balesdent M.-H."/>
            <person name="Howlett B.J."/>
        </authorList>
    </citation>
    <scope>NUCLEOTIDE SEQUENCE [LARGE SCALE GENOMIC DNA]</scope>
    <source>
        <strain evidence="9">JN3 / isolate v23.1.3 / race Av1-4-5-6-7-8</strain>
    </source>
</reference>
<dbReference type="GO" id="GO:0016020">
    <property type="term" value="C:membrane"/>
    <property type="evidence" value="ECO:0007669"/>
    <property type="project" value="UniProtKB-SubCell"/>
</dbReference>